<keyword evidence="1" id="KW-0812">Transmembrane</keyword>
<keyword evidence="1" id="KW-1133">Transmembrane helix</keyword>
<protein>
    <recommendedName>
        <fullName evidence="4">YcxB-like protein</fullName>
    </recommendedName>
</protein>
<dbReference type="EMBL" id="FQZF01000024">
    <property type="protein sequence ID" value="SHJ89849.1"/>
    <property type="molecule type" value="Genomic_DNA"/>
</dbReference>
<proteinExistence type="predicted"/>
<reference evidence="2 3" key="1">
    <citation type="submission" date="2016-11" db="EMBL/GenBank/DDBJ databases">
        <authorList>
            <person name="Jaros S."/>
            <person name="Januszkiewicz K."/>
            <person name="Wedrychowicz H."/>
        </authorList>
    </citation>
    <scope>NUCLEOTIDE SEQUENCE [LARGE SCALE GENOMIC DNA]</scope>
    <source>
        <strain evidence="2 3">DSM 14916</strain>
    </source>
</reference>
<dbReference type="Proteomes" id="UP000184387">
    <property type="component" value="Unassembled WGS sequence"/>
</dbReference>
<evidence type="ECO:0000313" key="2">
    <source>
        <dbReference type="EMBL" id="SHJ89849.1"/>
    </source>
</evidence>
<feature type="transmembrane region" description="Helical" evidence="1">
    <location>
        <begin position="20"/>
        <end position="40"/>
    </location>
</feature>
<name>A0A1M6N294_9PROT</name>
<keyword evidence="1" id="KW-0472">Membrane</keyword>
<organism evidence="2 3">
    <name type="scientific">Muricoccus roseus</name>
    <dbReference type="NCBI Taxonomy" id="198092"/>
    <lineage>
        <taxon>Bacteria</taxon>
        <taxon>Pseudomonadati</taxon>
        <taxon>Pseudomonadota</taxon>
        <taxon>Alphaproteobacteria</taxon>
        <taxon>Acetobacterales</taxon>
        <taxon>Roseomonadaceae</taxon>
        <taxon>Muricoccus</taxon>
    </lineage>
</organism>
<keyword evidence="3" id="KW-1185">Reference proteome</keyword>
<sequence length="179" mass="19084">MASCLAGPTRFDAWHRRLDLSGGGTLLALAAPLAGRLAAWAVVNPHDPAPLLRPPGWDDAAAVGPVLGVALLSMLLSRRTQRFGLRTMLEARAAEGREPLLGPVTVTLDADRATFRAAAWDASYDAALFTGLEEARDYLVLRFGPARPALLPRRDLTVVEPAAVRDWAAGMLARNRGAA</sequence>
<evidence type="ECO:0000256" key="1">
    <source>
        <dbReference type="SAM" id="Phobius"/>
    </source>
</evidence>
<evidence type="ECO:0000313" key="3">
    <source>
        <dbReference type="Proteomes" id="UP000184387"/>
    </source>
</evidence>
<accession>A0A1M6N294</accession>
<evidence type="ECO:0008006" key="4">
    <source>
        <dbReference type="Google" id="ProtNLM"/>
    </source>
</evidence>
<dbReference type="AlphaFoldDB" id="A0A1M6N294"/>
<dbReference type="STRING" id="198092.SAMN02745194_03674"/>
<gene>
    <name evidence="2" type="ORF">SAMN02745194_03674</name>
</gene>
<feature type="transmembrane region" description="Helical" evidence="1">
    <location>
        <begin position="60"/>
        <end position="77"/>
    </location>
</feature>